<keyword evidence="4 10" id="KW-0378">Hydrolase</keyword>
<dbReference type="CDD" id="cd21112">
    <property type="entry name" value="alphaLP-like"/>
    <property type="match status" value="1"/>
</dbReference>
<evidence type="ECO:0000256" key="3">
    <source>
        <dbReference type="ARBA" id="ARBA00022729"/>
    </source>
</evidence>
<evidence type="ECO:0000256" key="4">
    <source>
        <dbReference type="ARBA" id="ARBA00022801"/>
    </source>
</evidence>
<feature type="chain" id="PRO_5045443552" evidence="8">
    <location>
        <begin position="30"/>
        <end position="368"/>
    </location>
</feature>
<feature type="signal peptide" evidence="8">
    <location>
        <begin position="1"/>
        <end position="29"/>
    </location>
</feature>
<dbReference type="InterPro" id="IPR037295">
    <property type="entry name" value="Alpha-lytic_protease_prodomain"/>
</dbReference>
<dbReference type="EC" id="3.4.21.-" evidence="10"/>
<dbReference type="GO" id="GO:0016787">
    <property type="term" value="F:hydrolase activity"/>
    <property type="evidence" value="ECO:0007669"/>
    <property type="project" value="UniProtKB-KW"/>
</dbReference>
<accession>A0ABS5AM38</accession>
<dbReference type="PIRSF" id="PIRSF001134">
    <property type="entry name" value="Streptogrisin"/>
    <property type="match status" value="1"/>
</dbReference>
<evidence type="ECO:0000313" key="11">
    <source>
        <dbReference type="Proteomes" id="UP001519363"/>
    </source>
</evidence>
<dbReference type="Gene3D" id="2.40.10.10">
    <property type="entry name" value="Trypsin-like serine proteases"/>
    <property type="match status" value="2"/>
</dbReference>
<evidence type="ECO:0000259" key="9">
    <source>
        <dbReference type="Pfam" id="PF02983"/>
    </source>
</evidence>
<evidence type="ECO:0000256" key="5">
    <source>
        <dbReference type="ARBA" id="ARBA00022825"/>
    </source>
</evidence>
<dbReference type="PRINTS" id="PR00861">
    <property type="entry name" value="ALYTICPTASE"/>
</dbReference>
<dbReference type="SUPFAM" id="SSF50494">
    <property type="entry name" value="Trypsin-like serine proteases"/>
    <property type="match status" value="1"/>
</dbReference>
<dbReference type="EMBL" id="JAGIOO010000001">
    <property type="protein sequence ID" value="MBP2477279.1"/>
    <property type="molecule type" value="Genomic_DNA"/>
</dbReference>
<keyword evidence="11" id="KW-1185">Reference proteome</keyword>
<evidence type="ECO:0000313" key="10">
    <source>
        <dbReference type="EMBL" id="MBP2477279.1"/>
    </source>
</evidence>
<keyword evidence="2" id="KW-0645">Protease</keyword>
<organism evidence="10 11">
    <name type="scientific">Crossiella equi</name>
    <dbReference type="NCBI Taxonomy" id="130796"/>
    <lineage>
        <taxon>Bacteria</taxon>
        <taxon>Bacillati</taxon>
        <taxon>Actinomycetota</taxon>
        <taxon>Actinomycetes</taxon>
        <taxon>Pseudonocardiales</taxon>
        <taxon>Pseudonocardiaceae</taxon>
        <taxon>Crossiella</taxon>
    </lineage>
</organism>
<dbReference type="Proteomes" id="UP001519363">
    <property type="component" value="Unassembled WGS sequence"/>
</dbReference>
<keyword evidence="3 8" id="KW-0732">Signal</keyword>
<comment type="caution">
    <text evidence="10">The sequence shown here is derived from an EMBL/GenBank/DDBJ whole genome shotgun (WGS) entry which is preliminary data.</text>
</comment>
<dbReference type="InterPro" id="IPR009003">
    <property type="entry name" value="Peptidase_S1_PA"/>
</dbReference>
<dbReference type="Pfam" id="PF02983">
    <property type="entry name" value="Pro_Al_protease"/>
    <property type="match status" value="1"/>
</dbReference>
<evidence type="ECO:0000256" key="8">
    <source>
        <dbReference type="SAM" id="SignalP"/>
    </source>
</evidence>
<keyword evidence="5" id="KW-0720">Serine protease</keyword>
<reference evidence="10 11" key="1">
    <citation type="submission" date="2021-03" db="EMBL/GenBank/DDBJ databases">
        <title>Sequencing the genomes of 1000 actinobacteria strains.</title>
        <authorList>
            <person name="Klenk H.-P."/>
        </authorList>
    </citation>
    <scope>NUCLEOTIDE SEQUENCE [LARGE SCALE GENOMIC DNA]</scope>
    <source>
        <strain evidence="10 11">DSM 44580</strain>
    </source>
</reference>
<comment type="similarity">
    <text evidence="1">Belongs to the peptidase S1 family.</text>
</comment>
<evidence type="ECO:0000256" key="1">
    <source>
        <dbReference type="ARBA" id="ARBA00007664"/>
    </source>
</evidence>
<dbReference type="Gene3D" id="3.30.300.50">
    <property type="match status" value="2"/>
</dbReference>
<evidence type="ECO:0000256" key="7">
    <source>
        <dbReference type="ARBA" id="ARBA00023157"/>
    </source>
</evidence>
<evidence type="ECO:0000256" key="6">
    <source>
        <dbReference type="ARBA" id="ARBA00023145"/>
    </source>
</evidence>
<feature type="domain" description="Peptidase S1A alpha-lytic prodomain" evidence="9">
    <location>
        <begin position="115"/>
        <end position="170"/>
    </location>
</feature>
<evidence type="ECO:0000256" key="2">
    <source>
        <dbReference type="ARBA" id="ARBA00022670"/>
    </source>
</evidence>
<proteinExistence type="inferred from homology"/>
<name>A0ABS5AM38_9PSEU</name>
<dbReference type="InterPro" id="IPR004236">
    <property type="entry name" value="Pept_S1_alpha_lytic"/>
</dbReference>
<keyword evidence="7" id="KW-1015">Disulfide bond</keyword>
<dbReference type="InterPro" id="IPR001316">
    <property type="entry name" value="Pept_S1A_streptogrisin"/>
</dbReference>
<dbReference type="InterPro" id="IPR035070">
    <property type="entry name" value="Streptogrisin_prodomain"/>
</dbReference>
<protein>
    <submittedName>
        <fullName evidence="10">Streptogrisin C</fullName>
        <ecNumber evidence="10">3.4.21.-</ecNumber>
    </submittedName>
</protein>
<dbReference type="InterPro" id="IPR043504">
    <property type="entry name" value="Peptidase_S1_PA_chymotrypsin"/>
</dbReference>
<keyword evidence="6" id="KW-0865">Zymogen</keyword>
<gene>
    <name evidence="10" type="ORF">JOF53_006151</name>
</gene>
<dbReference type="SUPFAM" id="SSF54806">
    <property type="entry name" value="Alpha-lytic protease prodomain"/>
    <property type="match status" value="1"/>
</dbReference>
<sequence length="368" mass="37246">MMNARTKILTSALALAVGAGLAASLPASAEPTLLNPGMLEAMQRDLGLTAEQAQLRAAAEGKAGAVEQSLRGTLGEAFGGAHFAAGQAKLIVGVTDAAKAAEVRAAGAEPRFVAHSSAKLDSVVSKLNADKAPGDVAGWYVDVASNRVVVNVAPGQAAKAEEFVAKAGVDKAAVSVVEEQGKNEPLYDVRGGDAYYMGGRCSVGFSVQGGFVTAGHCGRTGTATQGFNQVAQGTFRGSSFPGNDYAWVGVNSNWVPRGVVNNYSGGTVRVAGSSEAAVGASICKSGSTTSWTCGTIQAKNQTVNYAEGSVTGLTRTNARADRGDSGGSFISGNQAQGVTSGGNLSAGIIYFQPVNEILGAYGLRLVTS</sequence>